<comment type="similarity">
    <text evidence="2">Belongs to the RecX family.</text>
</comment>
<evidence type="ECO:0000256" key="1">
    <source>
        <dbReference type="ARBA" id="ARBA00004496"/>
    </source>
</evidence>
<evidence type="ECO:0000256" key="2">
    <source>
        <dbReference type="ARBA" id="ARBA00009695"/>
    </source>
</evidence>
<dbReference type="Pfam" id="PF21982">
    <property type="entry name" value="RecX_HTH1"/>
    <property type="match status" value="1"/>
</dbReference>
<accession>A0A381RLC3</accession>
<dbReference type="InterPro" id="IPR053924">
    <property type="entry name" value="RecX_HTH_2nd"/>
</dbReference>
<dbReference type="AlphaFoldDB" id="A0A381RLC3"/>
<comment type="subcellular location">
    <subcellularLocation>
        <location evidence="1">Cytoplasm</location>
    </subcellularLocation>
</comment>
<keyword evidence="4" id="KW-0963">Cytoplasm</keyword>
<sequence length="159" mass="18662">MTEDHSENVSIRKKAMDLLARREHSFFELKTKLLQKNFNEDAISQELHRLVDDHLLDDSRFTESFFSFSMRKGKGPLRIESELQQRGVSNDVIQHFLLEVDDHKWIQIATDVLKKKLGTAKQVDYDEKLKLMRFLSNRGFTNLQVIKAIRPFVANVDDE</sequence>
<reference evidence="8" key="1">
    <citation type="submission" date="2018-05" db="EMBL/GenBank/DDBJ databases">
        <authorList>
            <person name="Lanie J.A."/>
            <person name="Ng W.-L."/>
            <person name="Kazmierczak K.M."/>
            <person name="Andrzejewski T.M."/>
            <person name="Davidsen T.M."/>
            <person name="Wayne K.J."/>
            <person name="Tettelin H."/>
            <person name="Glass J.I."/>
            <person name="Rusch D."/>
            <person name="Podicherti R."/>
            <person name="Tsui H.-C.T."/>
            <person name="Winkler M.E."/>
        </authorList>
    </citation>
    <scope>NUCLEOTIDE SEQUENCE</scope>
</reference>
<evidence type="ECO:0000259" key="7">
    <source>
        <dbReference type="Pfam" id="PF21982"/>
    </source>
</evidence>
<evidence type="ECO:0000259" key="5">
    <source>
        <dbReference type="Pfam" id="PF02631"/>
    </source>
</evidence>
<dbReference type="PANTHER" id="PTHR33602:SF1">
    <property type="entry name" value="REGULATORY PROTEIN RECX FAMILY PROTEIN"/>
    <property type="match status" value="1"/>
</dbReference>
<dbReference type="PANTHER" id="PTHR33602">
    <property type="entry name" value="REGULATORY PROTEIN RECX FAMILY PROTEIN"/>
    <property type="match status" value="1"/>
</dbReference>
<dbReference type="InterPro" id="IPR036388">
    <property type="entry name" value="WH-like_DNA-bd_sf"/>
</dbReference>
<feature type="domain" description="RecX third three-helical" evidence="6">
    <location>
        <begin position="107"/>
        <end position="142"/>
    </location>
</feature>
<dbReference type="HAMAP" id="MF_01114">
    <property type="entry name" value="RecX"/>
    <property type="match status" value="1"/>
</dbReference>
<evidence type="ECO:0000259" key="6">
    <source>
        <dbReference type="Pfam" id="PF21981"/>
    </source>
</evidence>
<dbReference type="Pfam" id="PF02631">
    <property type="entry name" value="RecX_HTH2"/>
    <property type="match status" value="1"/>
</dbReference>
<dbReference type="EMBL" id="UINC01002002">
    <property type="protein sequence ID" value="SUZ91758.1"/>
    <property type="molecule type" value="Genomic_DNA"/>
</dbReference>
<dbReference type="InterPro" id="IPR003783">
    <property type="entry name" value="Regulatory_RecX"/>
</dbReference>
<evidence type="ECO:0000256" key="3">
    <source>
        <dbReference type="ARBA" id="ARBA00018111"/>
    </source>
</evidence>
<dbReference type="GO" id="GO:0006282">
    <property type="term" value="P:regulation of DNA repair"/>
    <property type="evidence" value="ECO:0007669"/>
    <property type="project" value="InterPro"/>
</dbReference>
<organism evidence="8">
    <name type="scientific">marine metagenome</name>
    <dbReference type="NCBI Taxonomy" id="408172"/>
    <lineage>
        <taxon>unclassified sequences</taxon>
        <taxon>metagenomes</taxon>
        <taxon>ecological metagenomes</taxon>
    </lineage>
</organism>
<dbReference type="InterPro" id="IPR053926">
    <property type="entry name" value="RecX_HTH_1st"/>
</dbReference>
<evidence type="ECO:0000256" key="4">
    <source>
        <dbReference type="ARBA" id="ARBA00022490"/>
    </source>
</evidence>
<gene>
    <name evidence="8" type="ORF">METZ01_LOCUS44612</name>
</gene>
<evidence type="ECO:0000313" key="8">
    <source>
        <dbReference type="EMBL" id="SUZ91758.1"/>
    </source>
</evidence>
<dbReference type="Pfam" id="PF21981">
    <property type="entry name" value="RecX_HTH3"/>
    <property type="match status" value="1"/>
</dbReference>
<dbReference type="InterPro" id="IPR053925">
    <property type="entry name" value="RecX_HTH_3rd"/>
</dbReference>
<feature type="domain" description="RecX second three-helical" evidence="5">
    <location>
        <begin position="57"/>
        <end position="94"/>
    </location>
</feature>
<proteinExistence type="inferred from homology"/>
<dbReference type="Gene3D" id="1.10.10.10">
    <property type="entry name" value="Winged helix-like DNA-binding domain superfamily/Winged helix DNA-binding domain"/>
    <property type="match status" value="3"/>
</dbReference>
<dbReference type="GO" id="GO:0005737">
    <property type="term" value="C:cytoplasm"/>
    <property type="evidence" value="ECO:0007669"/>
    <property type="project" value="UniProtKB-SubCell"/>
</dbReference>
<protein>
    <recommendedName>
        <fullName evidence="3">Regulatory protein RecX</fullName>
    </recommendedName>
</protein>
<name>A0A381RLC3_9ZZZZ</name>
<feature type="domain" description="RecX first three-helical" evidence="7">
    <location>
        <begin position="13"/>
        <end position="50"/>
    </location>
</feature>